<gene>
    <name evidence="3" type="primary">Aste57867_5070</name>
    <name evidence="2" type="ORF">As57867_005057</name>
    <name evidence="3" type="ORF">ASTE57867_5070</name>
</gene>
<dbReference type="PANTHER" id="PTHR28069">
    <property type="entry name" value="GH20023P"/>
    <property type="match status" value="1"/>
</dbReference>
<protein>
    <submittedName>
        <fullName evidence="3">Aste57867_5070 protein</fullName>
    </submittedName>
</protein>
<reference evidence="3 4" key="1">
    <citation type="submission" date="2019-03" db="EMBL/GenBank/DDBJ databases">
        <authorList>
            <person name="Gaulin E."/>
            <person name="Dumas B."/>
        </authorList>
    </citation>
    <scope>NUCLEOTIDE SEQUENCE [LARGE SCALE GENOMIC DNA]</scope>
    <source>
        <strain evidence="3">CBS 568.67</strain>
    </source>
</reference>
<dbReference type="EMBL" id="CAADRA010001505">
    <property type="protein sequence ID" value="VFT82151.1"/>
    <property type="molecule type" value="Genomic_DNA"/>
</dbReference>
<dbReference type="PANTHER" id="PTHR28069:SF2">
    <property type="entry name" value="GH20023P"/>
    <property type="match status" value="1"/>
</dbReference>
<dbReference type="Proteomes" id="UP000332933">
    <property type="component" value="Unassembled WGS sequence"/>
</dbReference>
<feature type="domain" description="Mitochondrial splicing suppressor 51-like C-terminal" evidence="1">
    <location>
        <begin position="20"/>
        <end position="233"/>
    </location>
</feature>
<sequence length="256" mass="28734">MWAGTSVASDASNVNSRSFTILHALERLDLLHAKNHALKRKHKLPDEVDPPVRLVLHIVGADFREGNDVAETLRAFDQLITAFHTAPPPTAKGKPTPDHGYDELVLVMIGPNVARKLHGVEERVVFPSSSSSSGGKSVRLLYATELWEEYLAGPRYLSPSAVFCFNAGVWGYDEWLPTFQHMMCEDAALPILVTSYNEFEAVDDADAIDDMEGPWVWRWQQEPNPFASLTPRSSQNTIANRVLHENAYWQCFSMQK</sequence>
<dbReference type="EMBL" id="VJMH01001504">
    <property type="protein sequence ID" value="KAF0711812.1"/>
    <property type="molecule type" value="Genomic_DNA"/>
</dbReference>
<evidence type="ECO:0000313" key="4">
    <source>
        <dbReference type="Proteomes" id="UP000332933"/>
    </source>
</evidence>
<name>A0A485KGC5_9STRA</name>
<dbReference type="AlphaFoldDB" id="A0A485KGC5"/>
<evidence type="ECO:0000259" key="1">
    <source>
        <dbReference type="Pfam" id="PF20179"/>
    </source>
</evidence>
<dbReference type="OrthoDB" id="432970at2759"/>
<proteinExistence type="predicted"/>
<dbReference type="InterPro" id="IPR046824">
    <property type="entry name" value="Mss51-like_C"/>
</dbReference>
<evidence type="ECO:0000313" key="3">
    <source>
        <dbReference type="EMBL" id="VFT82151.1"/>
    </source>
</evidence>
<dbReference type="Pfam" id="PF20179">
    <property type="entry name" value="MSS51_C"/>
    <property type="match status" value="1"/>
</dbReference>
<keyword evidence="4" id="KW-1185">Reference proteome</keyword>
<reference evidence="2" key="2">
    <citation type="submission" date="2019-06" db="EMBL/GenBank/DDBJ databases">
        <title>Genomics analysis of Aphanomyces spp. identifies a new class of oomycete effector associated with host adaptation.</title>
        <authorList>
            <person name="Gaulin E."/>
        </authorList>
    </citation>
    <scope>NUCLEOTIDE SEQUENCE</scope>
    <source>
        <strain evidence="2">CBS 578.67</strain>
    </source>
</reference>
<evidence type="ECO:0000313" key="2">
    <source>
        <dbReference type="EMBL" id="KAF0711812.1"/>
    </source>
</evidence>
<organism evidence="3 4">
    <name type="scientific">Aphanomyces stellatus</name>
    <dbReference type="NCBI Taxonomy" id="120398"/>
    <lineage>
        <taxon>Eukaryota</taxon>
        <taxon>Sar</taxon>
        <taxon>Stramenopiles</taxon>
        <taxon>Oomycota</taxon>
        <taxon>Saprolegniomycetes</taxon>
        <taxon>Saprolegniales</taxon>
        <taxon>Verrucalvaceae</taxon>
        <taxon>Aphanomyces</taxon>
    </lineage>
</organism>
<accession>A0A485KGC5</accession>